<feature type="domain" description="Bacterial transcriptional activator" evidence="1">
    <location>
        <begin position="126"/>
        <end position="257"/>
    </location>
</feature>
<evidence type="ECO:0000313" key="2">
    <source>
        <dbReference type="EMBL" id="MBC4015772.1"/>
    </source>
</evidence>
<dbReference type="GO" id="GO:0006355">
    <property type="term" value="P:regulation of DNA-templated transcription"/>
    <property type="evidence" value="ECO:0007669"/>
    <property type="project" value="InterPro"/>
</dbReference>
<dbReference type="Pfam" id="PF03704">
    <property type="entry name" value="BTAD"/>
    <property type="match status" value="1"/>
</dbReference>
<proteinExistence type="predicted"/>
<dbReference type="EMBL" id="JACOMF010000009">
    <property type="protein sequence ID" value="MBC4015772.1"/>
    <property type="molecule type" value="Genomic_DNA"/>
</dbReference>
<dbReference type="PANTHER" id="PTHR35807">
    <property type="entry name" value="TRANSCRIPTIONAL REGULATOR REDD-RELATED"/>
    <property type="match status" value="1"/>
</dbReference>
<dbReference type="GO" id="GO:0003677">
    <property type="term" value="F:DNA binding"/>
    <property type="evidence" value="ECO:0007669"/>
    <property type="project" value="InterPro"/>
</dbReference>
<dbReference type="InterPro" id="IPR051677">
    <property type="entry name" value="AfsR-DnrI-RedD_regulator"/>
</dbReference>
<sequence>MGVSLTATLHADAPPAPALAPPPKAGPCLRLVLIGRMEAWSLASVQVLPRTRKARALLAVLGMALGTPVPRLRLAELLWSRRAIEQQRGSLRQALHELQEALSPVGVPLLESTREAVMLRAGQVWVDAIEAARTGQGRPEGLDLLTGELLADLDGLDPAFDIWLADQRRRLHDAAIAQAALLLDQAEAPAAAAAAARRLLGFDPANEGAWRALIRAEAGRGDRGAALAAFESCRGLLAERFGATPSPETEALAEALRMAGLFPPVLRAPPQPPAPRSGSRGARLGVPPLRVIGAVEQHLSIGLAEEITAALARFRWIFVVDSASLAQAAAERGEELAANALGLDFLLAGTVQRSGDRVRVLLRLTDLHDNAGLVWTGRFDRDASDILALQDQVAAEVVARIDPEILLIEASRASARGAVNASAYDLLLRAIAAIHRLDRSGFLAADGWLREAVALEPENASAHAWHAYWHLFLVGQGWASDEAGSMTEAERLAQRAIALDPLDAQALTIFGHVRAFLHHRLDEGIALHERALALNPNLAMAWVFSGMALSYLGQHEAALRRLDRYAQLAPCHPHAFFFDAARGIPLLCLGRHAEAVKVGRKATALHAGLSYPYKTLLSALGHLGQAEEAAAVRARLLVIEPDFTLGRALRRTPLRRAEDLAHYEAGLRAAGFD</sequence>
<dbReference type="Gene3D" id="1.25.40.10">
    <property type="entry name" value="Tetratricopeptide repeat domain"/>
    <property type="match status" value="4"/>
</dbReference>
<accession>A0A9X0QZ81</accession>
<evidence type="ECO:0000259" key="1">
    <source>
        <dbReference type="SMART" id="SM01043"/>
    </source>
</evidence>
<gene>
    <name evidence="2" type="ORF">H7965_10585</name>
</gene>
<dbReference type="SUPFAM" id="SSF46894">
    <property type="entry name" value="C-terminal effector domain of the bipartite response regulators"/>
    <property type="match status" value="1"/>
</dbReference>
<dbReference type="RefSeq" id="WP_186770540.1">
    <property type="nucleotide sequence ID" value="NZ_JACOMF010000009.1"/>
</dbReference>
<reference evidence="2" key="1">
    <citation type="submission" date="2020-08" db="EMBL/GenBank/DDBJ databases">
        <authorList>
            <person name="Hu Y."/>
            <person name="Nguyen S.V."/>
            <person name="Li F."/>
            <person name="Fanning S."/>
        </authorList>
    </citation>
    <scope>NUCLEOTIDE SEQUENCE</scope>
    <source>
        <strain evidence="2">SYSU D8009</strain>
    </source>
</reference>
<dbReference type="AlphaFoldDB" id="A0A9X0QZ81"/>
<organism evidence="2 3">
    <name type="scientific">Siccirubricoccus deserti</name>
    <dbReference type="NCBI Taxonomy" id="2013562"/>
    <lineage>
        <taxon>Bacteria</taxon>
        <taxon>Pseudomonadati</taxon>
        <taxon>Pseudomonadota</taxon>
        <taxon>Alphaproteobacteria</taxon>
        <taxon>Acetobacterales</taxon>
        <taxon>Roseomonadaceae</taxon>
        <taxon>Siccirubricoccus</taxon>
    </lineage>
</organism>
<comment type="caution">
    <text evidence="2">The sequence shown here is derived from an EMBL/GenBank/DDBJ whole genome shotgun (WGS) entry which is preliminary data.</text>
</comment>
<protein>
    <recommendedName>
        <fullName evidence="1">Bacterial transcriptional activator domain-containing protein</fullName>
    </recommendedName>
</protein>
<evidence type="ECO:0000313" key="3">
    <source>
        <dbReference type="Proteomes" id="UP000600101"/>
    </source>
</evidence>
<dbReference type="Gene3D" id="3.40.50.10070">
    <property type="entry name" value="TolB, N-terminal domain"/>
    <property type="match status" value="1"/>
</dbReference>
<name>A0A9X0QZ81_9PROT</name>
<dbReference type="InterPro" id="IPR005158">
    <property type="entry name" value="BTAD"/>
</dbReference>
<keyword evidence="3" id="KW-1185">Reference proteome</keyword>
<dbReference type="SUPFAM" id="SSF48452">
    <property type="entry name" value="TPR-like"/>
    <property type="match status" value="2"/>
</dbReference>
<dbReference type="Proteomes" id="UP000600101">
    <property type="component" value="Unassembled WGS sequence"/>
</dbReference>
<dbReference type="InterPro" id="IPR016032">
    <property type="entry name" value="Sig_transdc_resp-reg_C-effctor"/>
</dbReference>
<dbReference type="SMART" id="SM01043">
    <property type="entry name" value="BTAD"/>
    <property type="match status" value="1"/>
</dbReference>
<dbReference type="InterPro" id="IPR011990">
    <property type="entry name" value="TPR-like_helical_dom_sf"/>
</dbReference>